<proteinExistence type="predicted"/>
<reference evidence="3 4" key="1">
    <citation type="journal article" date="2021" name="ISME Commun">
        <title>Automated analysis of genomic sequences facilitates high-throughput and comprehensive description of bacteria.</title>
        <authorList>
            <person name="Hitch T.C.A."/>
        </authorList>
    </citation>
    <scope>NUCLEOTIDE SEQUENCE [LARGE SCALE GENOMIC DNA]</scope>
    <source>
        <strain evidence="3 4">Sanger_29</strain>
    </source>
</reference>
<accession>A0ABT2SP17</accession>
<feature type="transmembrane region" description="Helical" evidence="2">
    <location>
        <begin position="627"/>
        <end position="646"/>
    </location>
</feature>
<keyword evidence="2" id="KW-0812">Transmembrane</keyword>
<feature type="compositionally biased region" description="Low complexity" evidence="1">
    <location>
        <begin position="300"/>
        <end position="309"/>
    </location>
</feature>
<feature type="region of interest" description="Disordered" evidence="1">
    <location>
        <begin position="294"/>
        <end position="320"/>
    </location>
</feature>
<sequence length="938" mass="100398">MDDTTSVGQIGLDLVVNHSLFKAQMEGITRIAKKTGKILAGAFAVKSIKDFGTKCLELGSDLAEVQNVVDVTFPHMTAQVDKFAQSAAQSFGLSETMAKQYTGTFGAMAKAFGFTEKEAYDMASTLTGLTGDVASFYNLNQDEAYTKLKSVFTGETESLKDLGVVMTQTALDAYAMANGYGKTTSAMTEAEKVSLRYAFVQDQLSAATGDFVRTSGSWANQVRIMKLQMESFMATVGQGLINLFTPALKMINALIGKLATLANAFKSFTELITGQKSSGTSQIAAPVADLTDTADEAESGLESAAGAADNLNSSTKKAGDAAQKAAKKMKSLMGFDKINRLDAPATSTSGTSSGNTGTGSGAGQQLGQSVDFGNLAQGEDVIDKVDNKFTKMFENITRLAQPATDALKRLWSDGLAKLGNFSANALKDFYQSFLVPVGKWVLGKGIPEFVNALNDGLSNVHYEVIQNGLHNLWLVLTPFATNVGEGLLWFWKNVLVPLGTWTANEVVPRFLDTLRIAIEAFNNIITALQPLFQWFWDSVLQPIANWVANSFLGEWDNINQKLQAFSDWCAENPGIIQAVTTVALSFAAAWGVVTAAMSAWNAIALITNTVITGLGAAIGFLTSPIGIAIVAITALIAGGIALYKNWDKISAKLKKIWEGIQKFAGEIWGGIKDTISKVHDAIANVLSVVWEKITSTLSTVWNNLKSTVESVFGSIRDKISEVWATISETGKKIWDGIHDTISGILNKIADTASSVGSRISNALVGAFQNILKLIKVPINGIIGLINGLIKGVVTGINYVLQAFNKLRISIPRWVPGIGGNTLGFNFATLNAPQIPKLAEGGYVKPNTPQLAMIGDNRHQGEVVAPEKKLKQMAAEAVREAGGTGITKADLERVMNNAVMRIVAALTGMGFYLDGEQMAKVIKAVEKAMDIRFNPVSVE</sequence>
<organism evidence="3 4">
    <name type="scientific">Muricoprocola aceti</name>
    <dbReference type="NCBI Taxonomy" id="2981772"/>
    <lineage>
        <taxon>Bacteria</taxon>
        <taxon>Bacillati</taxon>
        <taxon>Bacillota</taxon>
        <taxon>Clostridia</taxon>
        <taxon>Lachnospirales</taxon>
        <taxon>Lachnospiraceae</taxon>
        <taxon>Muricoprocola</taxon>
    </lineage>
</organism>
<name>A0ABT2SP17_9FIRM</name>
<dbReference type="RefSeq" id="WP_262655047.1">
    <property type="nucleotide sequence ID" value="NZ_JAOQKE010000013.1"/>
</dbReference>
<keyword evidence="2" id="KW-0472">Membrane</keyword>
<evidence type="ECO:0000256" key="2">
    <source>
        <dbReference type="SAM" id="Phobius"/>
    </source>
</evidence>
<keyword evidence="4" id="KW-1185">Reference proteome</keyword>
<dbReference type="InterPro" id="IPR016024">
    <property type="entry name" value="ARM-type_fold"/>
</dbReference>
<dbReference type="EMBL" id="JAOQKE010000013">
    <property type="protein sequence ID" value="MCU6725778.1"/>
    <property type="molecule type" value="Genomic_DNA"/>
</dbReference>
<evidence type="ECO:0008006" key="5">
    <source>
        <dbReference type="Google" id="ProtNLM"/>
    </source>
</evidence>
<dbReference type="Gene3D" id="1.20.120.20">
    <property type="entry name" value="Apolipoprotein"/>
    <property type="match status" value="1"/>
</dbReference>
<feature type="region of interest" description="Disordered" evidence="1">
    <location>
        <begin position="342"/>
        <end position="368"/>
    </location>
</feature>
<feature type="transmembrane region" description="Helical" evidence="2">
    <location>
        <begin position="574"/>
        <end position="593"/>
    </location>
</feature>
<dbReference type="SUPFAM" id="SSF48371">
    <property type="entry name" value="ARM repeat"/>
    <property type="match status" value="1"/>
</dbReference>
<evidence type="ECO:0000256" key="1">
    <source>
        <dbReference type="SAM" id="MobiDB-lite"/>
    </source>
</evidence>
<feature type="transmembrane region" description="Helical" evidence="2">
    <location>
        <begin position="600"/>
        <end position="621"/>
    </location>
</feature>
<comment type="caution">
    <text evidence="3">The sequence shown here is derived from an EMBL/GenBank/DDBJ whole genome shotgun (WGS) entry which is preliminary data.</text>
</comment>
<feature type="compositionally biased region" description="Low complexity" evidence="1">
    <location>
        <begin position="346"/>
        <end position="355"/>
    </location>
</feature>
<keyword evidence="2" id="KW-1133">Transmembrane helix</keyword>
<protein>
    <recommendedName>
        <fullName evidence="5">Phage-related protein</fullName>
    </recommendedName>
</protein>
<evidence type="ECO:0000313" key="4">
    <source>
        <dbReference type="Proteomes" id="UP001652338"/>
    </source>
</evidence>
<dbReference type="Proteomes" id="UP001652338">
    <property type="component" value="Unassembled WGS sequence"/>
</dbReference>
<evidence type="ECO:0000313" key="3">
    <source>
        <dbReference type="EMBL" id="MCU6725778.1"/>
    </source>
</evidence>
<gene>
    <name evidence="3" type="ORF">OCV47_10515</name>
</gene>